<gene>
    <name evidence="2" type="primary">LOC4804453</name>
</gene>
<sequence>MNGARKSNSLKTVRLGDLVYDEQKRLLMLCRSCDNYFVRLQMFQKHLVDCSGVKHVVNSTDQLSYVEEKHETKLTNGGQELHIYNIEDVSSSVIDWEAELEDPRWYDDETRLSALPKPKTSHSKENEVGKRQLVIEKTPQIAAATRTIRRRQSPIHKHPTKKIKTEAVIVPHVMEDLKRLVATDTEVQPSPAVANGSVGKEATTNTTQQILSKLRACGVDVKRAKTQVIPTPTVDPDLAKKQKTLEIMRKLQSKGIKCTKIRGEYNAPKITEEFSTQKRGGEYPEPIIKSHPNYIIKEYDAPSMQDTPCSMKAESNIPKITKDYYNASKIKKLSYAP</sequence>
<reference evidence="1" key="1">
    <citation type="submission" date="2024-06" db="UniProtKB">
        <authorList>
            <consortium name="RefSeq"/>
        </authorList>
    </citation>
    <scope>NUCLEOTIDE SEQUENCE [LARGE SCALE GENOMIC DNA]</scope>
    <source>
        <strain evidence="1">MV2-25</strain>
    </source>
</reference>
<evidence type="ECO:0000313" key="1">
    <source>
        <dbReference type="Proteomes" id="UP000001819"/>
    </source>
</evidence>
<dbReference type="RefSeq" id="XP_004444209.2">
    <property type="nucleotide sequence ID" value="XM_004444152.3"/>
</dbReference>
<dbReference type="Proteomes" id="UP000001819">
    <property type="component" value="Chromosome 3"/>
</dbReference>
<dbReference type="AlphaFoldDB" id="A0A6I8V6E8"/>
<dbReference type="InParanoid" id="A0A6I8V6E8"/>
<organism evidence="1 2">
    <name type="scientific">Drosophila pseudoobscura pseudoobscura</name>
    <name type="common">Fruit fly</name>
    <dbReference type="NCBI Taxonomy" id="46245"/>
    <lineage>
        <taxon>Eukaryota</taxon>
        <taxon>Metazoa</taxon>
        <taxon>Ecdysozoa</taxon>
        <taxon>Arthropoda</taxon>
        <taxon>Hexapoda</taxon>
        <taxon>Insecta</taxon>
        <taxon>Pterygota</taxon>
        <taxon>Neoptera</taxon>
        <taxon>Endopterygota</taxon>
        <taxon>Diptera</taxon>
        <taxon>Brachycera</taxon>
        <taxon>Muscomorpha</taxon>
        <taxon>Ephydroidea</taxon>
        <taxon>Drosophilidae</taxon>
        <taxon>Drosophila</taxon>
        <taxon>Sophophora</taxon>
    </lineage>
</organism>
<dbReference type="KEGG" id="dpo:4804453"/>
<proteinExistence type="predicted"/>
<dbReference type="FunCoup" id="A0A6I8V6E8">
    <property type="interactions" value="2"/>
</dbReference>
<reference evidence="2" key="2">
    <citation type="submission" date="2025-08" db="UniProtKB">
        <authorList>
            <consortium name="RefSeq"/>
        </authorList>
    </citation>
    <scope>IDENTIFICATION</scope>
    <source>
        <strain evidence="2">MV-25-SWS-2005</strain>
        <tissue evidence="2">Whole body</tissue>
    </source>
</reference>
<evidence type="ECO:0000313" key="2">
    <source>
        <dbReference type="RefSeq" id="XP_004444209.2"/>
    </source>
</evidence>
<accession>A0A6I8V6E8</accession>
<name>A0A6I8V6E8_DROPS</name>
<keyword evidence="1" id="KW-1185">Reference proteome</keyword>
<protein>
    <submittedName>
        <fullName evidence="2">Uncharacterized protein</fullName>
    </submittedName>
</protein>